<keyword evidence="2" id="KW-1003">Cell membrane</keyword>
<dbReference type="Gene3D" id="2.60.120.260">
    <property type="entry name" value="Galactose-binding domain-like"/>
    <property type="match status" value="1"/>
</dbReference>
<evidence type="ECO:0000256" key="1">
    <source>
        <dbReference type="ARBA" id="ARBA00004251"/>
    </source>
</evidence>
<comment type="subcellular location">
    <subcellularLocation>
        <location evidence="1">Cell membrane</location>
        <topology evidence="1">Single-pass type I membrane protein</topology>
    </subcellularLocation>
</comment>
<evidence type="ECO:0000256" key="7">
    <source>
        <dbReference type="ARBA" id="ARBA00022989"/>
    </source>
</evidence>
<evidence type="ECO:0000256" key="8">
    <source>
        <dbReference type="ARBA" id="ARBA00023136"/>
    </source>
</evidence>
<dbReference type="PANTHER" id="PTHR24543">
    <property type="entry name" value="MULTICOPPER OXIDASE-RELATED"/>
    <property type="match status" value="1"/>
</dbReference>
<sequence>MDWRVSLLVAFTLVSLSQAEDACVSDALGMASGAIKDEAITASSFEPGSEPKFGRHGDTNERRASAWCPANYVDINTYEWLQVDFLQMVTITHVVIGGEFNDGVGLRYTKKYRIEYQRTESEGWQQFVNTDGTQIFPGSNNGRLSKFNPTNGTLLAARVRIIPLAEVLEEACLRVEFYGCFRQGIASYNIPQGDVRSSGSDLIDRSYDGEASGGQLIDGLGILTDGKVGGNDFTLSPTTWLGWKSDLRSVVELFFEMDHLRNISGVNIFSNNQGTKDVEVFIRATIYTSIDEPIFDEDPVIEHRPVRDVSESSRWVPITFGPVVAKFVKIVLDFNKRWILIGEVTFNSTLVVGPYPQEASSVPPALSSTSTDAPKISEKTTIMAIKQPTPDVQSSTAPEIVIDGNHGNINNNNNKASPVIDGSLIGIIVGSCVGAILVVIFIIIICCIYQRKKPTNSSTHEFSAVEGSTISFPSAHKNHHGNSSVSSC</sequence>
<dbReference type="InterPro" id="IPR048525">
    <property type="entry name" value="DDR1-2_DS-like"/>
</dbReference>
<dbReference type="Gene3D" id="2.60.120.1190">
    <property type="match status" value="1"/>
</dbReference>
<gene>
    <name evidence="14" type="ORF">EB796_003302</name>
</gene>
<evidence type="ECO:0000256" key="5">
    <source>
        <dbReference type="ARBA" id="ARBA00022741"/>
    </source>
</evidence>
<feature type="transmembrane region" description="Helical" evidence="11">
    <location>
        <begin position="424"/>
        <end position="449"/>
    </location>
</feature>
<keyword evidence="10" id="KW-0325">Glycoprotein</keyword>
<dbReference type="Pfam" id="PF00754">
    <property type="entry name" value="F5_F8_type_C"/>
    <property type="match status" value="1"/>
</dbReference>
<comment type="caution">
    <text evidence="14">The sequence shown here is derived from an EMBL/GenBank/DDBJ whole genome shotgun (WGS) entry which is preliminary data.</text>
</comment>
<evidence type="ECO:0000256" key="6">
    <source>
        <dbReference type="ARBA" id="ARBA00022840"/>
    </source>
</evidence>
<keyword evidence="5" id="KW-0547">Nucleotide-binding</keyword>
<keyword evidence="3 11" id="KW-0812">Transmembrane</keyword>
<dbReference type="PROSITE" id="PS50022">
    <property type="entry name" value="FA58C_3"/>
    <property type="match status" value="1"/>
</dbReference>
<keyword evidence="9" id="KW-1015">Disulfide bond</keyword>
<feature type="domain" description="F5/8 type C" evidence="13">
    <location>
        <begin position="23"/>
        <end position="180"/>
    </location>
</feature>
<dbReference type="Pfam" id="PF21114">
    <property type="entry name" value="DDR1-2_DS-like"/>
    <property type="match status" value="1"/>
</dbReference>
<keyword evidence="4 12" id="KW-0732">Signal</keyword>
<evidence type="ECO:0000256" key="4">
    <source>
        <dbReference type="ARBA" id="ARBA00022729"/>
    </source>
</evidence>
<protein>
    <recommendedName>
        <fullName evidence="13">F5/8 type C domain-containing protein</fullName>
    </recommendedName>
</protein>
<dbReference type="AlphaFoldDB" id="A0A7J7KIJ2"/>
<evidence type="ECO:0000256" key="11">
    <source>
        <dbReference type="SAM" id="Phobius"/>
    </source>
</evidence>
<evidence type="ECO:0000256" key="9">
    <source>
        <dbReference type="ARBA" id="ARBA00023157"/>
    </source>
</evidence>
<dbReference type="InterPro" id="IPR008979">
    <property type="entry name" value="Galactose-bd-like_sf"/>
</dbReference>
<dbReference type="GO" id="GO:0005886">
    <property type="term" value="C:plasma membrane"/>
    <property type="evidence" value="ECO:0007669"/>
    <property type="project" value="UniProtKB-SubCell"/>
</dbReference>
<keyword evidence="15" id="KW-1185">Reference proteome</keyword>
<dbReference type="GO" id="GO:0005524">
    <property type="term" value="F:ATP binding"/>
    <property type="evidence" value="ECO:0007669"/>
    <property type="project" value="UniProtKB-KW"/>
</dbReference>
<dbReference type="OrthoDB" id="6071166at2759"/>
<dbReference type="EMBL" id="VXIV02000418">
    <property type="protein sequence ID" value="KAF6038399.1"/>
    <property type="molecule type" value="Genomic_DNA"/>
</dbReference>
<reference evidence="14" key="1">
    <citation type="submission" date="2020-06" db="EMBL/GenBank/DDBJ databases">
        <title>Draft genome of Bugula neritina, a colonial animal packing powerful symbionts and potential medicines.</title>
        <authorList>
            <person name="Rayko M."/>
        </authorList>
    </citation>
    <scope>NUCLEOTIDE SEQUENCE [LARGE SCALE GENOMIC DNA]</scope>
    <source>
        <strain evidence="14">Kwan_BN1</strain>
    </source>
</reference>
<evidence type="ECO:0000256" key="12">
    <source>
        <dbReference type="SAM" id="SignalP"/>
    </source>
</evidence>
<accession>A0A7J7KIJ2</accession>
<feature type="signal peptide" evidence="12">
    <location>
        <begin position="1"/>
        <end position="19"/>
    </location>
</feature>
<dbReference type="SUPFAM" id="SSF49785">
    <property type="entry name" value="Galactose-binding domain-like"/>
    <property type="match status" value="1"/>
</dbReference>
<evidence type="ECO:0000256" key="3">
    <source>
        <dbReference type="ARBA" id="ARBA00022692"/>
    </source>
</evidence>
<keyword evidence="8 11" id="KW-0472">Membrane</keyword>
<evidence type="ECO:0000313" key="14">
    <source>
        <dbReference type="EMBL" id="KAF6038399.1"/>
    </source>
</evidence>
<evidence type="ECO:0000256" key="2">
    <source>
        <dbReference type="ARBA" id="ARBA00022475"/>
    </source>
</evidence>
<dbReference type="SMART" id="SM00231">
    <property type="entry name" value="FA58C"/>
    <property type="match status" value="1"/>
</dbReference>
<keyword evidence="6" id="KW-0067">ATP-binding</keyword>
<proteinExistence type="predicted"/>
<evidence type="ECO:0000256" key="10">
    <source>
        <dbReference type="ARBA" id="ARBA00023180"/>
    </source>
</evidence>
<dbReference type="PANTHER" id="PTHR24543:SF291">
    <property type="entry name" value="SMOKE ALARM, ISOFORM D"/>
    <property type="match status" value="1"/>
</dbReference>
<name>A0A7J7KIJ2_BUGNE</name>
<organism evidence="14 15">
    <name type="scientific">Bugula neritina</name>
    <name type="common">Brown bryozoan</name>
    <name type="synonym">Sertularia neritina</name>
    <dbReference type="NCBI Taxonomy" id="10212"/>
    <lineage>
        <taxon>Eukaryota</taxon>
        <taxon>Metazoa</taxon>
        <taxon>Spiralia</taxon>
        <taxon>Lophotrochozoa</taxon>
        <taxon>Bryozoa</taxon>
        <taxon>Gymnolaemata</taxon>
        <taxon>Cheilostomatida</taxon>
        <taxon>Flustrina</taxon>
        <taxon>Buguloidea</taxon>
        <taxon>Bugulidae</taxon>
        <taxon>Bugula</taxon>
    </lineage>
</organism>
<dbReference type="Proteomes" id="UP000593567">
    <property type="component" value="Unassembled WGS sequence"/>
</dbReference>
<dbReference type="InterPro" id="IPR000421">
    <property type="entry name" value="FA58C"/>
</dbReference>
<evidence type="ECO:0000313" key="15">
    <source>
        <dbReference type="Proteomes" id="UP000593567"/>
    </source>
</evidence>
<keyword evidence="7 11" id="KW-1133">Transmembrane helix</keyword>
<feature type="chain" id="PRO_5029628134" description="F5/8 type C domain-containing protein" evidence="12">
    <location>
        <begin position="20"/>
        <end position="488"/>
    </location>
</feature>
<evidence type="ECO:0000259" key="13">
    <source>
        <dbReference type="PROSITE" id="PS50022"/>
    </source>
</evidence>